<accession>A0A5C5YN90</accession>
<dbReference type="AlphaFoldDB" id="A0A5C5YN90"/>
<dbReference type="InterPro" id="IPR036102">
    <property type="entry name" value="OsmC/Ohrsf"/>
</dbReference>
<proteinExistence type="predicted"/>
<dbReference type="InterPro" id="IPR015946">
    <property type="entry name" value="KH_dom-like_a/b"/>
</dbReference>
<reference evidence="1 2" key="1">
    <citation type="submission" date="2019-02" db="EMBL/GenBank/DDBJ databases">
        <title>Deep-cultivation of Planctomycetes and their phenomic and genomic characterization uncovers novel biology.</title>
        <authorList>
            <person name="Wiegand S."/>
            <person name="Jogler M."/>
            <person name="Boedeker C."/>
            <person name="Pinto D."/>
            <person name="Vollmers J."/>
            <person name="Rivas-Marin E."/>
            <person name="Kohn T."/>
            <person name="Peeters S.H."/>
            <person name="Heuer A."/>
            <person name="Rast P."/>
            <person name="Oberbeckmann S."/>
            <person name="Bunk B."/>
            <person name="Jeske O."/>
            <person name="Meyerdierks A."/>
            <person name="Storesund J.E."/>
            <person name="Kallscheuer N."/>
            <person name="Luecker S."/>
            <person name="Lage O.M."/>
            <person name="Pohl T."/>
            <person name="Merkel B.J."/>
            <person name="Hornburger P."/>
            <person name="Mueller R.-W."/>
            <person name="Bruemmer F."/>
            <person name="Labrenz M."/>
            <person name="Spormann A.M."/>
            <person name="Op Den Camp H."/>
            <person name="Overmann J."/>
            <person name="Amann R."/>
            <person name="Jetten M.S.M."/>
            <person name="Mascher T."/>
            <person name="Medema M.H."/>
            <person name="Devos D.P."/>
            <person name="Kaster A.-K."/>
            <person name="Ovreas L."/>
            <person name="Rohde M."/>
            <person name="Galperin M.Y."/>
            <person name="Jogler C."/>
        </authorList>
    </citation>
    <scope>NUCLEOTIDE SEQUENCE [LARGE SCALE GENOMIC DNA]</scope>
    <source>
        <strain evidence="1 2">CA13</strain>
    </source>
</reference>
<comment type="caution">
    <text evidence="1">The sequence shown here is derived from an EMBL/GenBank/DDBJ whole genome shotgun (WGS) entry which is preliminary data.</text>
</comment>
<gene>
    <name evidence="1" type="ORF">CA13_68470</name>
</gene>
<dbReference type="OrthoDB" id="290036at2"/>
<organism evidence="1 2">
    <name type="scientific">Novipirellula herctigrandis</name>
    <dbReference type="NCBI Taxonomy" id="2527986"/>
    <lineage>
        <taxon>Bacteria</taxon>
        <taxon>Pseudomonadati</taxon>
        <taxon>Planctomycetota</taxon>
        <taxon>Planctomycetia</taxon>
        <taxon>Pirellulales</taxon>
        <taxon>Pirellulaceae</taxon>
        <taxon>Novipirellula</taxon>
    </lineage>
</organism>
<dbReference type="Proteomes" id="UP000315010">
    <property type="component" value="Unassembled WGS sequence"/>
</dbReference>
<protein>
    <submittedName>
        <fullName evidence="1">OsmC-like protein</fullName>
    </submittedName>
</protein>
<evidence type="ECO:0000313" key="2">
    <source>
        <dbReference type="Proteomes" id="UP000315010"/>
    </source>
</evidence>
<name>A0A5C5YN90_9BACT</name>
<dbReference type="PANTHER" id="PTHR39624:SF2">
    <property type="entry name" value="OSMC-LIKE PROTEIN"/>
    <property type="match status" value="1"/>
</dbReference>
<dbReference type="EMBL" id="SJPJ01000002">
    <property type="protein sequence ID" value="TWT76353.1"/>
    <property type="molecule type" value="Genomic_DNA"/>
</dbReference>
<dbReference type="SUPFAM" id="SSF82784">
    <property type="entry name" value="OsmC-like"/>
    <property type="match status" value="1"/>
</dbReference>
<dbReference type="PANTHER" id="PTHR39624">
    <property type="entry name" value="PROTEIN INVOLVED IN RIMO-MEDIATED BETA-METHYLTHIOLATION OF RIBOSOMAL PROTEIN S12 YCAO"/>
    <property type="match status" value="1"/>
</dbReference>
<sequence>MSVNIQAVYLGVLRAQATHGPSGSVLSTDAPVDNGGSGADFSPTDLVATALGTCLLTIMGLVSERHKVDLTDTTVSVTKEMAADPVRRIGRLATVVTVPAGRVDDLKMRERIEAAARQCPVHQSLHPEIDAPIDFVYAS</sequence>
<dbReference type="InterPro" id="IPR003718">
    <property type="entry name" value="OsmC/Ohr_fam"/>
</dbReference>
<evidence type="ECO:0000313" key="1">
    <source>
        <dbReference type="EMBL" id="TWT76353.1"/>
    </source>
</evidence>
<dbReference type="Gene3D" id="3.30.300.20">
    <property type="match status" value="1"/>
</dbReference>
<dbReference type="RefSeq" id="WP_146404140.1">
    <property type="nucleotide sequence ID" value="NZ_SJPJ01000002.1"/>
</dbReference>
<dbReference type="Pfam" id="PF02566">
    <property type="entry name" value="OsmC"/>
    <property type="match status" value="1"/>
</dbReference>
<keyword evidence="2" id="KW-1185">Reference proteome</keyword>